<dbReference type="Gramene" id="PNT72657">
    <property type="protein sequence ID" value="PNT72657"/>
    <property type="gene ID" value="BRADI_2g47436v3"/>
</dbReference>
<reference evidence="3" key="3">
    <citation type="submission" date="2018-08" db="UniProtKB">
        <authorList>
            <consortium name="EnsemblPlants"/>
        </authorList>
    </citation>
    <scope>IDENTIFICATION</scope>
    <source>
        <strain evidence="3">cv. Bd21</strain>
    </source>
</reference>
<feature type="compositionally biased region" description="Low complexity" evidence="1">
    <location>
        <begin position="28"/>
        <end position="52"/>
    </location>
</feature>
<keyword evidence="4" id="KW-1185">Reference proteome</keyword>
<protein>
    <submittedName>
        <fullName evidence="2 3">Uncharacterized protein</fullName>
    </submittedName>
</protein>
<feature type="compositionally biased region" description="Basic residues" evidence="1">
    <location>
        <begin position="121"/>
        <end position="149"/>
    </location>
</feature>
<evidence type="ECO:0000313" key="4">
    <source>
        <dbReference type="Proteomes" id="UP000008810"/>
    </source>
</evidence>
<evidence type="ECO:0000256" key="1">
    <source>
        <dbReference type="SAM" id="MobiDB-lite"/>
    </source>
</evidence>
<feature type="region of interest" description="Disordered" evidence="1">
    <location>
        <begin position="1"/>
        <end position="161"/>
    </location>
</feature>
<evidence type="ECO:0000313" key="3">
    <source>
        <dbReference type="EnsemblPlants" id="PNT72657"/>
    </source>
</evidence>
<dbReference type="EnsemblPlants" id="PNT72657">
    <property type="protein sequence ID" value="PNT72657"/>
    <property type="gene ID" value="BRADI_2g47436v3"/>
</dbReference>
<dbReference type="InParanoid" id="A0A2K2DEH7"/>
<feature type="compositionally biased region" description="Basic and acidic residues" evidence="1">
    <location>
        <begin position="150"/>
        <end position="161"/>
    </location>
</feature>
<accession>A0A2K2DEH7</accession>
<dbReference type="Proteomes" id="UP000008810">
    <property type="component" value="Chromosome 2"/>
</dbReference>
<name>A0A2K2DEH7_BRADI</name>
<dbReference type="AlphaFoldDB" id="A0A2K2DEH7"/>
<proteinExistence type="predicted"/>
<organism evidence="2">
    <name type="scientific">Brachypodium distachyon</name>
    <name type="common">Purple false brome</name>
    <name type="synonym">Trachynia distachya</name>
    <dbReference type="NCBI Taxonomy" id="15368"/>
    <lineage>
        <taxon>Eukaryota</taxon>
        <taxon>Viridiplantae</taxon>
        <taxon>Streptophyta</taxon>
        <taxon>Embryophyta</taxon>
        <taxon>Tracheophyta</taxon>
        <taxon>Spermatophyta</taxon>
        <taxon>Magnoliopsida</taxon>
        <taxon>Liliopsida</taxon>
        <taxon>Poales</taxon>
        <taxon>Poaceae</taxon>
        <taxon>BOP clade</taxon>
        <taxon>Pooideae</taxon>
        <taxon>Stipodae</taxon>
        <taxon>Brachypodieae</taxon>
        <taxon>Brachypodium</taxon>
    </lineage>
</organism>
<reference evidence="2" key="2">
    <citation type="submission" date="2017-06" db="EMBL/GenBank/DDBJ databases">
        <title>WGS assembly of Brachypodium distachyon.</title>
        <authorList>
            <consortium name="The International Brachypodium Initiative"/>
            <person name="Lucas S."/>
            <person name="Harmon-Smith M."/>
            <person name="Lail K."/>
            <person name="Tice H."/>
            <person name="Grimwood J."/>
            <person name="Bruce D."/>
            <person name="Barry K."/>
            <person name="Shu S."/>
            <person name="Lindquist E."/>
            <person name="Wang M."/>
            <person name="Pitluck S."/>
            <person name="Vogel J.P."/>
            <person name="Garvin D.F."/>
            <person name="Mockler T.C."/>
            <person name="Schmutz J."/>
            <person name="Rokhsar D."/>
            <person name="Bevan M.W."/>
        </authorList>
    </citation>
    <scope>NUCLEOTIDE SEQUENCE</scope>
    <source>
        <strain evidence="2">Bd21</strain>
    </source>
</reference>
<feature type="non-terminal residue" evidence="2">
    <location>
        <position position="161"/>
    </location>
</feature>
<evidence type="ECO:0000313" key="2">
    <source>
        <dbReference type="EMBL" id="PNT72657.1"/>
    </source>
</evidence>
<sequence length="161" mass="16847">MPSAASDPSYFGKPAPCLAQRRRPPALLPRAAPSSPIPMLSAASLLPRAPSSFPMRTAPSAQCPMGNGIGLLLESSCSRASPPAIDAPGKGRGGGGAPRRSPSRTRQAGRPAGRGAGPRRTLPRRRSGATPAKKRRAWPGARGRRRGYRGSREAAARVRQE</sequence>
<reference evidence="2 3" key="1">
    <citation type="journal article" date="2010" name="Nature">
        <title>Genome sequencing and analysis of the model grass Brachypodium distachyon.</title>
        <authorList>
            <consortium name="International Brachypodium Initiative"/>
        </authorList>
    </citation>
    <scope>NUCLEOTIDE SEQUENCE [LARGE SCALE GENOMIC DNA]</scope>
    <source>
        <strain evidence="2 3">Bd21</strain>
    </source>
</reference>
<feature type="compositionally biased region" description="Low complexity" evidence="1">
    <location>
        <begin position="98"/>
        <end position="113"/>
    </location>
</feature>
<dbReference type="EMBL" id="CM000881">
    <property type="protein sequence ID" value="PNT72657.1"/>
    <property type="molecule type" value="Genomic_DNA"/>
</dbReference>
<gene>
    <name evidence="2" type="ORF">BRADI_2g47436v3</name>
</gene>